<dbReference type="AlphaFoldDB" id="A0A2H3KQB5"/>
<feature type="region of interest" description="Disordered" evidence="1">
    <location>
        <begin position="1"/>
        <end position="27"/>
    </location>
</feature>
<organism evidence="2 3">
    <name type="scientific">Candidatus Chloroploca asiatica</name>
    <dbReference type="NCBI Taxonomy" id="1506545"/>
    <lineage>
        <taxon>Bacteria</taxon>
        <taxon>Bacillati</taxon>
        <taxon>Chloroflexota</taxon>
        <taxon>Chloroflexia</taxon>
        <taxon>Chloroflexales</taxon>
        <taxon>Chloroflexineae</taxon>
        <taxon>Oscillochloridaceae</taxon>
        <taxon>Candidatus Chloroploca</taxon>
    </lineage>
</organism>
<evidence type="ECO:0000256" key="1">
    <source>
        <dbReference type="SAM" id="MobiDB-lite"/>
    </source>
</evidence>
<evidence type="ECO:0000313" key="2">
    <source>
        <dbReference type="EMBL" id="PDV99671.1"/>
    </source>
</evidence>
<sequence>MTISATIVGTNTDRGEMPAEGDEATDLGDRTDLHALLGITPTGRPRCLRRFRPGWIVLLGRALNHPAALAVSPRAERGVLPIRAASLLRLRLRSE</sequence>
<dbReference type="EMBL" id="LYXE01000063">
    <property type="protein sequence ID" value="PDV99671.1"/>
    <property type="molecule type" value="Genomic_DNA"/>
</dbReference>
<gene>
    <name evidence="2" type="ORF">A9Q02_00145</name>
</gene>
<keyword evidence="3" id="KW-1185">Reference proteome</keyword>
<name>A0A2H3KQB5_9CHLR</name>
<dbReference type="OrthoDB" id="171513at2"/>
<evidence type="ECO:0000313" key="3">
    <source>
        <dbReference type="Proteomes" id="UP000220922"/>
    </source>
</evidence>
<accession>A0A2H3KQB5</accession>
<feature type="compositionally biased region" description="Polar residues" evidence="1">
    <location>
        <begin position="1"/>
        <end position="12"/>
    </location>
</feature>
<protein>
    <submittedName>
        <fullName evidence="2">Uncharacterized protein</fullName>
    </submittedName>
</protein>
<comment type="caution">
    <text evidence="2">The sequence shown here is derived from an EMBL/GenBank/DDBJ whole genome shotgun (WGS) entry which is preliminary data.</text>
</comment>
<dbReference type="RefSeq" id="WP_097651437.1">
    <property type="nucleotide sequence ID" value="NZ_LYXE01000063.1"/>
</dbReference>
<reference evidence="2 3" key="1">
    <citation type="submission" date="2016-05" db="EMBL/GenBank/DDBJ databases">
        <authorList>
            <person name="Lavstsen T."/>
            <person name="Jespersen J.S."/>
        </authorList>
    </citation>
    <scope>NUCLEOTIDE SEQUENCE [LARGE SCALE GENOMIC DNA]</scope>
    <source>
        <strain evidence="2 3">B7-9</strain>
    </source>
</reference>
<dbReference type="Proteomes" id="UP000220922">
    <property type="component" value="Unassembled WGS sequence"/>
</dbReference>
<proteinExistence type="predicted"/>